<dbReference type="Proteomes" id="UP000752696">
    <property type="component" value="Unassembled WGS sequence"/>
</dbReference>
<evidence type="ECO:0000313" key="2">
    <source>
        <dbReference type="Proteomes" id="UP000752696"/>
    </source>
</evidence>
<accession>A0A6V7HJJ1</accession>
<sequence length="144" mass="16475">IEPSPIPLLRRTPQANQTALDRFKASSSVPSVFASLNLPKGENRSRRYKTRATTCTDTITSIHRVLLNGCRNDTNVDDLDGYKYKNSFYNFTSWPNGDALILKWLTELDELGTFRINRQRSNDHICSFIHQFSDKSCPLFLSTD</sequence>
<name>A0A6V7HJJ1_9HYME</name>
<evidence type="ECO:0000313" key="1">
    <source>
        <dbReference type="EMBL" id="CAD1480792.1"/>
    </source>
</evidence>
<organism evidence="1 2">
    <name type="scientific">Heterotrigona itama</name>
    <dbReference type="NCBI Taxonomy" id="395501"/>
    <lineage>
        <taxon>Eukaryota</taxon>
        <taxon>Metazoa</taxon>
        <taxon>Ecdysozoa</taxon>
        <taxon>Arthropoda</taxon>
        <taxon>Hexapoda</taxon>
        <taxon>Insecta</taxon>
        <taxon>Pterygota</taxon>
        <taxon>Neoptera</taxon>
        <taxon>Endopterygota</taxon>
        <taxon>Hymenoptera</taxon>
        <taxon>Apocrita</taxon>
        <taxon>Aculeata</taxon>
        <taxon>Apoidea</taxon>
        <taxon>Anthophila</taxon>
        <taxon>Apidae</taxon>
        <taxon>Heterotrigona</taxon>
    </lineage>
</organism>
<feature type="non-terminal residue" evidence="1">
    <location>
        <position position="1"/>
    </location>
</feature>
<gene>
    <name evidence="1" type="ORF">MHI_LOCUS962609</name>
</gene>
<keyword evidence="2" id="KW-1185">Reference proteome</keyword>
<dbReference type="AlphaFoldDB" id="A0A6V7HJJ1"/>
<protein>
    <submittedName>
        <fullName evidence="1">Uncharacterized protein</fullName>
    </submittedName>
</protein>
<dbReference type="OrthoDB" id="8120806at2759"/>
<proteinExistence type="predicted"/>
<comment type="caution">
    <text evidence="1">The sequence shown here is derived from an EMBL/GenBank/DDBJ whole genome shotgun (WGS) entry which is preliminary data.</text>
</comment>
<reference evidence="1" key="1">
    <citation type="submission" date="2020-07" db="EMBL/GenBank/DDBJ databases">
        <authorList>
            <person name="Nazaruddin N."/>
        </authorList>
    </citation>
    <scope>NUCLEOTIDE SEQUENCE</scope>
</reference>
<dbReference type="EMBL" id="CAJDYZ010012740">
    <property type="protein sequence ID" value="CAD1480792.1"/>
    <property type="molecule type" value="Genomic_DNA"/>
</dbReference>